<comment type="caution">
    <text evidence="1">The sequence shown here is derived from an EMBL/GenBank/DDBJ whole genome shotgun (WGS) entry which is preliminary data.</text>
</comment>
<reference evidence="1 2" key="1">
    <citation type="journal article" date="2014" name="Agronomy (Basel)">
        <title>A Draft Genome Sequence for Ensete ventricosum, the Drought-Tolerant Tree Against Hunger.</title>
        <authorList>
            <person name="Harrison J."/>
            <person name="Moore K.A."/>
            <person name="Paszkiewicz K."/>
            <person name="Jones T."/>
            <person name="Grant M."/>
            <person name="Ambacheew D."/>
            <person name="Muzemil S."/>
            <person name="Studholme D.J."/>
        </authorList>
    </citation>
    <scope>NUCLEOTIDE SEQUENCE [LARGE SCALE GENOMIC DNA]</scope>
</reference>
<dbReference type="EMBL" id="AMZH03015249">
    <property type="protein sequence ID" value="RRT46357.1"/>
    <property type="molecule type" value="Genomic_DNA"/>
</dbReference>
<evidence type="ECO:0000313" key="2">
    <source>
        <dbReference type="Proteomes" id="UP000287651"/>
    </source>
</evidence>
<proteinExistence type="predicted"/>
<dbReference type="Proteomes" id="UP000287651">
    <property type="component" value="Unassembled WGS sequence"/>
</dbReference>
<name>A0A426Y3J8_ENSVE</name>
<dbReference type="AlphaFoldDB" id="A0A426Y3J8"/>
<sequence length="88" mass="9928">MVRYPGLAFRGMTNALRERDHEDKQAKKNVQRIKIGMVEFELWLDLGSRDLSMGQEDIKAGTLEEYATVLSFELLRTVVHSGDCAGKG</sequence>
<gene>
    <name evidence="1" type="ORF">B296_00018124</name>
</gene>
<evidence type="ECO:0000313" key="1">
    <source>
        <dbReference type="EMBL" id="RRT46357.1"/>
    </source>
</evidence>
<protein>
    <submittedName>
        <fullName evidence="1">Uncharacterized protein</fullName>
    </submittedName>
</protein>
<accession>A0A426Y3J8</accession>
<organism evidence="1 2">
    <name type="scientific">Ensete ventricosum</name>
    <name type="common">Abyssinian banana</name>
    <name type="synonym">Musa ensete</name>
    <dbReference type="NCBI Taxonomy" id="4639"/>
    <lineage>
        <taxon>Eukaryota</taxon>
        <taxon>Viridiplantae</taxon>
        <taxon>Streptophyta</taxon>
        <taxon>Embryophyta</taxon>
        <taxon>Tracheophyta</taxon>
        <taxon>Spermatophyta</taxon>
        <taxon>Magnoliopsida</taxon>
        <taxon>Liliopsida</taxon>
        <taxon>Zingiberales</taxon>
        <taxon>Musaceae</taxon>
        <taxon>Ensete</taxon>
    </lineage>
</organism>